<comment type="caution">
    <text evidence="2">The sequence shown here is derived from an EMBL/GenBank/DDBJ whole genome shotgun (WGS) entry which is preliminary data.</text>
</comment>
<feature type="domain" description="Transposable element P transposase-like C-terminal" evidence="1">
    <location>
        <begin position="52"/>
        <end position="116"/>
    </location>
</feature>
<evidence type="ECO:0000259" key="1">
    <source>
        <dbReference type="Pfam" id="PF12596"/>
    </source>
</evidence>
<sequence length="225" mass="26335">MRALRWYILGKHSRSVFTENKNTDDGLEMSLISGEECLTGALITYLESNDSEFAQIETECGKTKVETNRSNFEMLDEFELEMVENVPFNEIENDNVEYVAGYVAYCFKHKYPYLKSDEQDDTDSWINYVSKGNLSIHSRILVNMTYKLEPILKNLHGEGLSNKQYIIKELSTKLEEIFKDIPTEVISCLVRTRTFIRMNKLNNELLYNHQTLKITNKNKKQKFIK</sequence>
<dbReference type="Pfam" id="PF12596">
    <property type="entry name" value="Tnp_P_element_C"/>
    <property type="match status" value="1"/>
</dbReference>
<dbReference type="GO" id="GO:0003964">
    <property type="term" value="F:RNA-directed DNA polymerase activity"/>
    <property type="evidence" value="ECO:0007669"/>
    <property type="project" value="UniProtKB-KW"/>
</dbReference>
<organism evidence="2 3">
    <name type="scientific">Aphis craccivora</name>
    <name type="common">Cowpea aphid</name>
    <dbReference type="NCBI Taxonomy" id="307492"/>
    <lineage>
        <taxon>Eukaryota</taxon>
        <taxon>Metazoa</taxon>
        <taxon>Ecdysozoa</taxon>
        <taxon>Arthropoda</taxon>
        <taxon>Hexapoda</taxon>
        <taxon>Insecta</taxon>
        <taxon>Pterygota</taxon>
        <taxon>Neoptera</taxon>
        <taxon>Paraneoptera</taxon>
        <taxon>Hemiptera</taxon>
        <taxon>Sternorrhyncha</taxon>
        <taxon>Aphidomorpha</taxon>
        <taxon>Aphidoidea</taxon>
        <taxon>Aphididae</taxon>
        <taxon>Aphidini</taxon>
        <taxon>Aphis</taxon>
        <taxon>Aphis</taxon>
    </lineage>
</organism>
<keyword evidence="2" id="KW-0808">Transferase</keyword>
<proteinExistence type="predicted"/>
<dbReference type="InterPro" id="IPR022242">
    <property type="entry name" value="TNP-like_C"/>
</dbReference>
<dbReference type="Proteomes" id="UP000478052">
    <property type="component" value="Unassembled WGS sequence"/>
</dbReference>
<name>A0A6G0VJF7_APHCR</name>
<accession>A0A6G0VJF7</accession>
<evidence type="ECO:0000313" key="2">
    <source>
        <dbReference type="EMBL" id="KAF0690149.1"/>
    </source>
</evidence>
<reference evidence="2 3" key="1">
    <citation type="submission" date="2019-08" db="EMBL/GenBank/DDBJ databases">
        <title>Whole genome of Aphis craccivora.</title>
        <authorList>
            <person name="Voronova N.V."/>
            <person name="Shulinski R.S."/>
            <person name="Bandarenka Y.V."/>
            <person name="Zhorov D.G."/>
            <person name="Warner D."/>
        </authorList>
    </citation>
    <scope>NUCLEOTIDE SEQUENCE [LARGE SCALE GENOMIC DNA]</scope>
    <source>
        <strain evidence="2">180601</strain>
        <tissue evidence="2">Whole Body</tissue>
    </source>
</reference>
<protein>
    <submittedName>
        <fullName evidence="2">Reverse transcriptase domain-containing protein</fullName>
    </submittedName>
</protein>
<keyword evidence="3" id="KW-1185">Reference proteome</keyword>
<gene>
    <name evidence="2" type="ORF">FWK35_00035936</name>
</gene>
<evidence type="ECO:0000313" key="3">
    <source>
        <dbReference type="Proteomes" id="UP000478052"/>
    </source>
</evidence>
<dbReference type="AlphaFoldDB" id="A0A6G0VJF7"/>
<dbReference type="OrthoDB" id="6610564at2759"/>
<keyword evidence="2" id="KW-0695">RNA-directed DNA polymerase</keyword>
<dbReference type="EMBL" id="VUJU01016245">
    <property type="protein sequence ID" value="KAF0690149.1"/>
    <property type="molecule type" value="Genomic_DNA"/>
</dbReference>
<keyword evidence="2" id="KW-0548">Nucleotidyltransferase</keyword>